<keyword evidence="6" id="KW-0067">ATP-binding</keyword>
<keyword evidence="7" id="KW-0029">Amino-acid transport</keyword>
<keyword evidence="5" id="KW-0547">Nucleotide-binding</keyword>
<dbReference type="Gene3D" id="3.40.50.300">
    <property type="entry name" value="P-loop containing nucleotide triphosphate hydrolases"/>
    <property type="match status" value="1"/>
</dbReference>
<evidence type="ECO:0000256" key="8">
    <source>
        <dbReference type="ARBA" id="ARBA00023136"/>
    </source>
</evidence>
<dbReference type="InterPro" id="IPR030679">
    <property type="entry name" value="ABC_ATPase_HisP-typ"/>
</dbReference>
<dbReference type="InterPro" id="IPR017871">
    <property type="entry name" value="ABC_transporter-like_CS"/>
</dbReference>
<accession>A0A225NIP7</accession>
<dbReference type="InterPro" id="IPR003439">
    <property type="entry name" value="ABC_transporter-like_ATP-bd"/>
</dbReference>
<dbReference type="GO" id="GO:0016887">
    <property type="term" value="F:ATP hydrolysis activity"/>
    <property type="evidence" value="ECO:0007669"/>
    <property type="project" value="InterPro"/>
</dbReference>
<comment type="caution">
    <text evidence="10">The sequence shown here is derived from an EMBL/GenBank/DDBJ whole genome shotgun (WGS) entry which is preliminary data.</text>
</comment>
<keyword evidence="11" id="KW-1185">Reference proteome</keyword>
<reference evidence="10 11" key="1">
    <citation type="submission" date="2013-04" db="EMBL/GenBank/DDBJ databases">
        <title>Oceanicola sp. 22II1-22F33 Genome Sequencing.</title>
        <authorList>
            <person name="Lai Q."/>
            <person name="Li G."/>
            <person name="Shao Z."/>
        </authorList>
    </citation>
    <scope>NUCLEOTIDE SEQUENCE [LARGE SCALE GENOMIC DNA]</scope>
    <source>
        <strain evidence="10 11">22II1-22F33</strain>
    </source>
</reference>
<keyword evidence="8" id="KW-0472">Membrane</keyword>
<dbReference type="GO" id="GO:0005524">
    <property type="term" value="F:ATP binding"/>
    <property type="evidence" value="ECO:0007669"/>
    <property type="project" value="UniProtKB-KW"/>
</dbReference>
<dbReference type="InterPro" id="IPR027417">
    <property type="entry name" value="P-loop_NTPase"/>
</dbReference>
<organism evidence="10 11">
    <name type="scientific">Marinibacterium profundimaris</name>
    <dbReference type="NCBI Taxonomy" id="1679460"/>
    <lineage>
        <taxon>Bacteria</taxon>
        <taxon>Pseudomonadati</taxon>
        <taxon>Pseudomonadota</taxon>
        <taxon>Alphaproteobacteria</taxon>
        <taxon>Rhodobacterales</taxon>
        <taxon>Paracoccaceae</taxon>
        <taxon>Marinibacterium</taxon>
    </lineage>
</organism>
<dbReference type="CDD" id="cd03262">
    <property type="entry name" value="ABC_HisP_GlnQ"/>
    <property type="match status" value="1"/>
</dbReference>
<evidence type="ECO:0000256" key="6">
    <source>
        <dbReference type="ARBA" id="ARBA00022840"/>
    </source>
</evidence>
<keyword evidence="4" id="KW-1003">Cell membrane</keyword>
<dbReference type="InterPro" id="IPR050086">
    <property type="entry name" value="MetN_ABC_transporter-like"/>
</dbReference>
<dbReference type="SUPFAM" id="SSF52540">
    <property type="entry name" value="P-loop containing nucleoside triphosphate hydrolases"/>
    <property type="match status" value="1"/>
</dbReference>
<keyword evidence="3" id="KW-0813">Transport</keyword>
<evidence type="ECO:0000256" key="3">
    <source>
        <dbReference type="ARBA" id="ARBA00022448"/>
    </source>
</evidence>
<evidence type="ECO:0000313" key="11">
    <source>
        <dbReference type="Proteomes" id="UP000215377"/>
    </source>
</evidence>
<feature type="domain" description="ABC transporter" evidence="9">
    <location>
        <begin position="6"/>
        <end position="248"/>
    </location>
</feature>
<dbReference type="FunFam" id="3.40.50.300:FF:000020">
    <property type="entry name" value="Amino acid ABC transporter ATP-binding component"/>
    <property type="match status" value="1"/>
</dbReference>
<gene>
    <name evidence="10" type="ORF">ATO3_24590</name>
</gene>
<dbReference type="EMBL" id="AQQR01000022">
    <property type="protein sequence ID" value="OWU68356.1"/>
    <property type="molecule type" value="Genomic_DNA"/>
</dbReference>
<sequence length="254" mass="28026">MSEPMVRITGLRKSFGSNEVLRGIDLSVEKGTTIAVIGPSGSGKSTLLRCVNHLDPPTAGSIEIDGEPMSLRPDAPYRRQEAQLNRMRSQVGMVFQRFNLFPHRSAIGNVMEGLLVVRRMAEPEARRIAAAMLDRVGLAAKMDAYPAQLSGGQQQRVAIARSLVMEPKVMLFDEATSALDPELVDEVLTVMRELAAEGLTMIVVTHEMGFARDVARSVVFMDQGVIVEQAAPQDIFVAPQHDRTRQFLRKVLHH</sequence>
<dbReference type="PROSITE" id="PS50893">
    <property type="entry name" value="ABC_TRANSPORTER_2"/>
    <property type="match status" value="1"/>
</dbReference>
<evidence type="ECO:0000256" key="4">
    <source>
        <dbReference type="ARBA" id="ARBA00022475"/>
    </source>
</evidence>
<proteinExistence type="inferred from homology"/>
<dbReference type="AlphaFoldDB" id="A0A225NIP7"/>
<evidence type="ECO:0000256" key="1">
    <source>
        <dbReference type="ARBA" id="ARBA00004202"/>
    </source>
</evidence>
<dbReference type="GO" id="GO:0005886">
    <property type="term" value="C:plasma membrane"/>
    <property type="evidence" value="ECO:0007669"/>
    <property type="project" value="UniProtKB-SubCell"/>
</dbReference>
<dbReference type="Proteomes" id="UP000215377">
    <property type="component" value="Unassembled WGS sequence"/>
</dbReference>
<evidence type="ECO:0000256" key="5">
    <source>
        <dbReference type="ARBA" id="ARBA00022741"/>
    </source>
</evidence>
<dbReference type="GO" id="GO:0015424">
    <property type="term" value="F:ABC-type amino acid transporter activity"/>
    <property type="evidence" value="ECO:0007669"/>
    <property type="project" value="InterPro"/>
</dbReference>
<dbReference type="Pfam" id="PF00005">
    <property type="entry name" value="ABC_tran"/>
    <property type="match status" value="1"/>
</dbReference>
<name>A0A225NIP7_9RHOB</name>
<protein>
    <recommendedName>
        <fullName evidence="9">ABC transporter domain-containing protein</fullName>
    </recommendedName>
</protein>
<dbReference type="PROSITE" id="PS00211">
    <property type="entry name" value="ABC_TRANSPORTER_1"/>
    <property type="match status" value="1"/>
</dbReference>
<dbReference type="SMART" id="SM00382">
    <property type="entry name" value="AAA"/>
    <property type="match status" value="1"/>
</dbReference>
<evidence type="ECO:0000313" key="10">
    <source>
        <dbReference type="EMBL" id="OWU68356.1"/>
    </source>
</evidence>
<dbReference type="PANTHER" id="PTHR43166">
    <property type="entry name" value="AMINO ACID IMPORT ATP-BINDING PROTEIN"/>
    <property type="match status" value="1"/>
</dbReference>
<dbReference type="PIRSF" id="PIRSF039085">
    <property type="entry name" value="ABC_ATPase_HisP"/>
    <property type="match status" value="1"/>
</dbReference>
<evidence type="ECO:0000259" key="9">
    <source>
        <dbReference type="PROSITE" id="PS50893"/>
    </source>
</evidence>
<comment type="subcellular location">
    <subcellularLocation>
        <location evidence="1">Cell membrane</location>
        <topology evidence="1">Peripheral membrane protein</topology>
    </subcellularLocation>
</comment>
<comment type="similarity">
    <text evidence="2">Belongs to the ABC transporter superfamily.</text>
</comment>
<evidence type="ECO:0000256" key="2">
    <source>
        <dbReference type="ARBA" id="ARBA00005417"/>
    </source>
</evidence>
<dbReference type="PANTHER" id="PTHR43166:SF9">
    <property type="entry name" value="GLUTAMATE_ASPARTATE IMPORT ATP-BINDING PROTEIN GLTL"/>
    <property type="match status" value="1"/>
</dbReference>
<evidence type="ECO:0000256" key="7">
    <source>
        <dbReference type="ARBA" id="ARBA00022970"/>
    </source>
</evidence>
<dbReference type="InterPro" id="IPR003593">
    <property type="entry name" value="AAA+_ATPase"/>
</dbReference>